<evidence type="ECO:0000259" key="3">
    <source>
        <dbReference type="PROSITE" id="PS51670"/>
    </source>
</evidence>
<dbReference type="PROSITE" id="PS51670">
    <property type="entry name" value="SHKT"/>
    <property type="match status" value="2"/>
</dbReference>
<dbReference type="WBParaSite" id="MBELARI_LOCUS13105">
    <property type="protein sequence ID" value="MBELARI_LOCUS13105"/>
    <property type="gene ID" value="MBELARI_LOCUS13105"/>
</dbReference>
<dbReference type="SMART" id="SM00254">
    <property type="entry name" value="ShKT"/>
    <property type="match status" value="2"/>
</dbReference>
<organism evidence="4 5">
    <name type="scientific">Mesorhabditis belari</name>
    <dbReference type="NCBI Taxonomy" id="2138241"/>
    <lineage>
        <taxon>Eukaryota</taxon>
        <taxon>Metazoa</taxon>
        <taxon>Ecdysozoa</taxon>
        <taxon>Nematoda</taxon>
        <taxon>Chromadorea</taxon>
        <taxon>Rhabditida</taxon>
        <taxon>Rhabditina</taxon>
        <taxon>Rhabditomorpha</taxon>
        <taxon>Rhabditoidea</taxon>
        <taxon>Rhabditidae</taxon>
        <taxon>Mesorhabditinae</taxon>
        <taxon>Mesorhabditis</taxon>
    </lineage>
</organism>
<dbReference type="PANTHER" id="PTHR21724">
    <property type="entry name" value="SHKT DOMAIN-CONTAINING PROTEIN"/>
    <property type="match status" value="1"/>
</dbReference>
<comment type="caution">
    <text evidence="1">Lacks conserved residue(s) required for the propagation of feature annotation.</text>
</comment>
<dbReference type="InterPro" id="IPR003582">
    <property type="entry name" value="ShKT_dom"/>
</dbReference>
<keyword evidence="4" id="KW-1185">Reference proteome</keyword>
<feature type="domain" description="ShKT" evidence="3">
    <location>
        <begin position="69"/>
        <end position="107"/>
    </location>
</feature>
<keyword evidence="2" id="KW-0732">Signal</keyword>
<reference evidence="5" key="1">
    <citation type="submission" date="2024-02" db="UniProtKB">
        <authorList>
            <consortium name="WormBaseParasite"/>
        </authorList>
    </citation>
    <scope>IDENTIFICATION</scope>
</reference>
<feature type="signal peptide" evidence="2">
    <location>
        <begin position="1"/>
        <end position="18"/>
    </location>
</feature>
<sequence length="152" mass="15741">MMSLSATILILCIGSTFAICPTLTDTTLVSKGPAPGSVCPPGLGTCYNDGSGTDLGDACYVAGSTPVTCVDKMPTQCATWVPNGFCTQAGYTDADRKNYCAKSCNLCTTVGTTCTDSSTNCASWAKNGFCDNTSYDSATKIKYCKSTCNLCS</sequence>
<protein>
    <submittedName>
        <fullName evidence="5">ShKT domain-containing protein</fullName>
    </submittedName>
</protein>
<feature type="chain" id="PRO_5042181877" evidence="2">
    <location>
        <begin position="19"/>
        <end position="152"/>
    </location>
</feature>
<accession>A0AAF3J317</accession>
<name>A0AAF3J317_9BILA</name>
<dbReference type="Pfam" id="PF01549">
    <property type="entry name" value="ShK"/>
    <property type="match status" value="2"/>
</dbReference>
<dbReference type="Gene3D" id="1.10.10.1940">
    <property type="match status" value="2"/>
</dbReference>
<dbReference type="PANTHER" id="PTHR21724:SF109">
    <property type="entry name" value="SHKT DOMAIN-CONTAINING PROTEIN"/>
    <property type="match status" value="1"/>
</dbReference>
<evidence type="ECO:0000313" key="4">
    <source>
        <dbReference type="Proteomes" id="UP000887575"/>
    </source>
</evidence>
<dbReference type="Proteomes" id="UP000887575">
    <property type="component" value="Unassembled WGS sequence"/>
</dbReference>
<dbReference type="AlphaFoldDB" id="A0AAF3J317"/>
<proteinExistence type="predicted"/>
<evidence type="ECO:0000256" key="1">
    <source>
        <dbReference type="PROSITE-ProRule" id="PRU01005"/>
    </source>
</evidence>
<feature type="domain" description="ShKT" evidence="3">
    <location>
        <begin position="114"/>
        <end position="151"/>
    </location>
</feature>
<evidence type="ECO:0000313" key="5">
    <source>
        <dbReference type="WBParaSite" id="MBELARI_LOCUS13105"/>
    </source>
</evidence>
<evidence type="ECO:0000256" key="2">
    <source>
        <dbReference type="SAM" id="SignalP"/>
    </source>
</evidence>